<dbReference type="AlphaFoldDB" id="A0A0S4WN49"/>
<evidence type="ECO:0008006" key="3">
    <source>
        <dbReference type="Google" id="ProtNLM"/>
    </source>
</evidence>
<gene>
    <name evidence="2" type="ORF">TO10_v1_1530002</name>
</gene>
<organism evidence="2">
    <name type="scientific">Ralstonia solanacearum</name>
    <name type="common">Pseudomonas solanacearum</name>
    <dbReference type="NCBI Taxonomy" id="305"/>
    <lineage>
        <taxon>Bacteria</taxon>
        <taxon>Pseudomonadati</taxon>
        <taxon>Pseudomonadota</taxon>
        <taxon>Betaproteobacteria</taxon>
        <taxon>Burkholderiales</taxon>
        <taxon>Burkholderiaceae</taxon>
        <taxon>Ralstonia</taxon>
        <taxon>Ralstonia solanacearum species complex</taxon>
    </lineage>
</organism>
<dbReference type="EMBL" id="LN899827">
    <property type="protein sequence ID" value="CUV48071.1"/>
    <property type="molecule type" value="Genomic_DNA"/>
</dbReference>
<sequence length="163" mass="17346">MGISIRGYARHRGVSDAAVRKAIAAGRITPEAGGTIDSDRADAEWARNTEAPSTGTRIRPVRAAVTPEGGRPRTARHRRPQAARRCCRPAPSTRWSRRKPTGAPGPPQGRAGGPLAGHRPRLQAGTRRARCVAELADAGLRADGRDPGRRSAQDARCAGVRRA</sequence>
<feature type="region of interest" description="Disordered" evidence="1">
    <location>
        <begin position="65"/>
        <end position="163"/>
    </location>
</feature>
<evidence type="ECO:0000256" key="1">
    <source>
        <dbReference type="SAM" id="MobiDB-lite"/>
    </source>
</evidence>
<feature type="compositionally biased region" description="Basic and acidic residues" evidence="1">
    <location>
        <begin position="140"/>
        <end position="153"/>
    </location>
</feature>
<protein>
    <recommendedName>
        <fullName evidence="3">Elements of external origin</fullName>
    </recommendedName>
</protein>
<feature type="compositionally biased region" description="Basic residues" evidence="1">
    <location>
        <begin position="73"/>
        <end position="87"/>
    </location>
</feature>
<reference evidence="2" key="1">
    <citation type="submission" date="2015-10" db="EMBL/GenBank/DDBJ databases">
        <authorList>
            <person name="Gilbert D.G."/>
        </authorList>
    </citation>
    <scope>NUCLEOTIDE SEQUENCE</scope>
    <source>
        <strain evidence="2">Phyl III-seqv23</strain>
    </source>
</reference>
<name>A0A0S4WN49_RALSL</name>
<proteinExistence type="predicted"/>
<evidence type="ECO:0000313" key="2">
    <source>
        <dbReference type="EMBL" id="CUV48071.1"/>
    </source>
</evidence>
<accession>A0A0S4WN49</accession>